<reference evidence="1" key="1">
    <citation type="submission" date="2019-11" db="EMBL/GenBank/DDBJ databases">
        <authorList>
            <person name="Feng L."/>
        </authorList>
    </citation>
    <scope>NUCLEOTIDE SEQUENCE</scope>
    <source>
        <strain evidence="1">AodontolyticusLFYP35</strain>
    </source>
</reference>
<evidence type="ECO:0000313" key="1">
    <source>
        <dbReference type="EMBL" id="VYS96294.1"/>
    </source>
</evidence>
<protein>
    <submittedName>
        <fullName evidence="1">Uncharacterized protein</fullName>
    </submittedName>
</protein>
<accession>A0A6N2ST50</accession>
<name>A0A6N2ST50_9ACTO</name>
<sequence length="181" mass="20741">MDFSERLGQVMHEVWGCDVVGDLGKDGYLEFFPREMVSEPKVVHRKEGLFAYYEYERGNIGAPVFRSSSLRVMEHCLALNYGNPLRESLGFQPLRLVRSLLMRPGWSLVPVDSKPWHGFVGIRNSEGVFFSCKTTDDDLLSALSYVVEYSPLDVLECYLRPDAGPLLSQWVDRERTPEEDE</sequence>
<organism evidence="1">
    <name type="scientific">Schaalia odontolytica</name>
    <dbReference type="NCBI Taxonomy" id="1660"/>
    <lineage>
        <taxon>Bacteria</taxon>
        <taxon>Bacillati</taxon>
        <taxon>Actinomycetota</taxon>
        <taxon>Actinomycetes</taxon>
        <taxon>Actinomycetales</taxon>
        <taxon>Actinomycetaceae</taxon>
        <taxon>Schaalia</taxon>
    </lineage>
</organism>
<dbReference type="EMBL" id="CACRSM010000002">
    <property type="protein sequence ID" value="VYS96294.1"/>
    <property type="molecule type" value="Genomic_DNA"/>
</dbReference>
<gene>
    <name evidence="1" type="ORF">AOLFYP35_01004</name>
</gene>
<dbReference type="AlphaFoldDB" id="A0A6N2ST50"/>
<proteinExistence type="predicted"/>